<proteinExistence type="predicted"/>
<dbReference type="InterPro" id="IPR036102">
    <property type="entry name" value="OsmC/Ohrsf"/>
</dbReference>
<dbReference type="KEGG" id="euz:DVS28_a0136"/>
<sequence>MTDRTARTEWEGALAKGKGRTEFASSGIGTFDVSWPARAESPDGKTSPEEMLAAAHSSCFSMALSNEIDKAGGTPQNIETRATVTLDTTTVRITTVAPTVRARVDGMDAEAFEAAAQAAKNGCPVSQLFNGNAEITLDAALS</sequence>
<dbReference type="GO" id="GO:0006979">
    <property type="term" value="P:response to oxidative stress"/>
    <property type="evidence" value="ECO:0007669"/>
    <property type="project" value="InterPro"/>
</dbReference>
<accession>A0A346XRJ7</accession>
<gene>
    <name evidence="1" type="ORF">DVS28_a0136</name>
</gene>
<dbReference type="InterPro" id="IPR003718">
    <property type="entry name" value="OsmC/Ohr_fam"/>
</dbReference>
<dbReference type="RefSeq" id="WP_114589733.1">
    <property type="nucleotide sequence ID" value="NZ_CP031165.1"/>
</dbReference>
<evidence type="ECO:0000313" key="2">
    <source>
        <dbReference type="Proteomes" id="UP000264006"/>
    </source>
</evidence>
<dbReference type="InterPro" id="IPR052707">
    <property type="entry name" value="OsmC_Ohr_Peroxiredoxin"/>
</dbReference>
<evidence type="ECO:0000313" key="1">
    <source>
        <dbReference type="EMBL" id="AXV04844.1"/>
    </source>
</evidence>
<dbReference type="AlphaFoldDB" id="A0A346XRJ7"/>
<dbReference type="InterPro" id="IPR019904">
    <property type="entry name" value="Peroxiredoxin_OsmC"/>
</dbReference>
<dbReference type="SUPFAM" id="SSF82784">
    <property type="entry name" value="OsmC-like"/>
    <property type="match status" value="1"/>
</dbReference>
<dbReference type="NCBIfam" id="TIGR03562">
    <property type="entry name" value="osmo_induc_OsmC"/>
    <property type="match status" value="1"/>
</dbReference>
<keyword evidence="2" id="KW-1185">Reference proteome</keyword>
<dbReference type="GO" id="GO:0004601">
    <property type="term" value="F:peroxidase activity"/>
    <property type="evidence" value="ECO:0007669"/>
    <property type="project" value="InterPro"/>
</dbReference>
<dbReference type="InterPro" id="IPR015946">
    <property type="entry name" value="KH_dom-like_a/b"/>
</dbReference>
<protein>
    <submittedName>
        <fullName evidence="1">Organic hydroperoxide resistance protein</fullName>
    </submittedName>
</protein>
<reference evidence="1 2" key="1">
    <citation type="submission" date="2018-09" db="EMBL/GenBank/DDBJ databases">
        <title>Complete genome sequence of Euzebya sp. DY32-46 isolated from seawater of Pacific Ocean.</title>
        <authorList>
            <person name="Xu L."/>
            <person name="Wu Y.-H."/>
            <person name="Xu X.-W."/>
        </authorList>
    </citation>
    <scope>NUCLEOTIDE SEQUENCE [LARGE SCALE GENOMIC DNA]</scope>
    <source>
        <strain evidence="1 2">DY32-46</strain>
    </source>
</reference>
<dbReference type="Gene3D" id="3.30.300.20">
    <property type="match status" value="1"/>
</dbReference>
<name>A0A346XRJ7_9ACTN</name>
<dbReference type="Pfam" id="PF02566">
    <property type="entry name" value="OsmC"/>
    <property type="match status" value="1"/>
</dbReference>
<dbReference type="PANTHER" id="PTHR42830:SF1">
    <property type="entry name" value="OSMOTICALLY INDUCIBLE FAMILY PROTEIN"/>
    <property type="match status" value="1"/>
</dbReference>
<organism evidence="1 2">
    <name type="scientific">Euzebya pacifica</name>
    <dbReference type="NCBI Taxonomy" id="1608957"/>
    <lineage>
        <taxon>Bacteria</taxon>
        <taxon>Bacillati</taxon>
        <taxon>Actinomycetota</taxon>
        <taxon>Nitriliruptoria</taxon>
        <taxon>Euzebyales</taxon>
    </lineage>
</organism>
<dbReference type="EMBL" id="CP031165">
    <property type="protein sequence ID" value="AXV04844.1"/>
    <property type="molecule type" value="Genomic_DNA"/>
</dbReference>
<dbReference type="PANTHER" id="PTHR42830">
    <property type="entry name" value="OSMOTICALLY INDUCIBLE FAMILY PROTEIN"/>
    <property type="match status" value="1"/>
</dbReference>
<dbReference type="Proteomes" id="UP000264006">
    <property type="component" value="Chromosome"/>
</dbReference>
<dbReference type="OrthoDB" id="9807532at2"/>